<evidence type="ECO:0000313" key="1">
    <source>
        <dbReference type="EMBL" id="GAA4308275.1"/>
    </source>
</evidence>
<sequence length="90" mass="10073">MHTINVRENTIFTADMGLPLRITYNNNDIKFTLLTEKPSTGVGDLEILIDGNTHRLRRFGNDWAEAGETTLLDSGLVKAIGKAIALRYRL</sequence>
<proteinExistence type="predicted"/>
<gene>
    <name evidence="1" type="ORF">GCM10023149_02140</name>
</gene>
<accession>A0ABP8FPB2</accession>
<protein>
    <submittedName>
        <fullName evidence="1">Uncharacterized protein</fullName>
    </submittedName>
</protein>
<dbReference type="RefSeq" id="WP_345209121.1">
    <property type="nucleotide sequence ID" value="NZ_BAABFT010000001.1"/>
</dbReference>
<comment type="caution">
    <text evidence="1">The sequence shown here is derived from an EMBL/GenBank/DDBJ whole genome shotgun (WGS) entry which is preliminary data.</text>
</comment>
<keyword evidence="2" id="KW-1185">Reference proteome</keyword>
<reference evidence="2" key="1">
    <citation type="journal article" date="2019" name="Int. J. Syst. Evol. Microbiol.">
        <title>The Global Catalogue of Microorganisms (GCM) 10K type strain sequencing project: providing services to taxonomists for standard genome sequencing and annotation.</title>
        <authorList>
            <consortium name="The Broad Institute Genomics Platform"/>
            <consortium name="The Broad Institute Genome Sequencing Center for Infectious Disease"/>
            <person name="Wu L."/>
            <person name="Ma J."/>
        </authorList>
    </citation>
    <scope>NUCLEOTIDE SEQUENCE [LARGE SCALE GENOMIC DNA]</scope>
    <source>
        <strain evidence="2">JCM 17705</strain>
    </source>
</reference>
<dbReference type="EMBL" id="BAABFT010000001">
    <property type="protein sequence ID" value="GAA4308275.1"/>
    <property type="molecule type" value="Genomic_DNA"/>
</dbReference>
<name>A0ABP8FPB2_9SPHI</name>
<dbReference type="Proteomes" id="UP001500582">
    <property type="component" value="Unassembled WGS sequence"/>
</dbReference>
<organism evidence="1 2">
    <name type="scientific">Mucilaginibacter gynuensis</name>
    <dbReference type="NCBI Taxonomy" id="1302236"/>
    <lineage>
        <taxon>Bacteria</taxon>
        <taxon>Pseudomonadati</taxon>
        <taxon>Bacteroidota</taxon>
        <taxon>Sphingobacteriia</taxon>
        <taxon>Sphingobacteriales</taxon>
        <taxon>Sphingobacteriaceae</taxon>
        <taxon>Mucilaginibacter</taxon>
    </lineage>
</organism>
<evidence type="ECO:0000313" key="2">
    <source>
        <dbReference type="Proteomes" id="UP001500582"/>
    </source>
</evidence>